<comment type="subunit">
    <text evidence="8">The complex is composed of six subunits: RnfA, RnfB, RnfC, RnfD, RnfE and RnfG.</text>
</comment>
<keyword evidence="10" id="KW-1185">Reference proteome</keyword>
<dbReference type="RefSeq" id="WP_345191544.1">
    <property type="nucleotide sequence ID" value="NZ_BAABJJ010000027.1"/>
</dbReference>
<comment type="function">
    <text evidence="8">Part of a membrane-bound complex that couples electron transfer with translocation of ions across the membrane.</text>
</comment>
<protein>
    <recommendedName>
        <fullName evidence="8">Ion-translocating oxidoreductase complex subunit E</fullName>
        <ecNumber evidence="8">7.-.-.-</ecNumber>
    </recommendedName>
    <alternativeName>
        <fullName evidence="8">Rnf electron transport complex subunit E</fullName>
    </alternativeName>
</protein>
<evidence type="ECO:0000313" key="9">
    <source>
        <dbReference type="EMBL" id="GAA4945008.1"/>
    </source>
</evidence>
<keyword evidence="8" id="KW-1003">Cell membrane</keyword>
<reference evidence="10" key="1">
    <citation type="journal article" date="2019" name="Int. J. Syst. Evol. Microbiol.">
        <title>The Global Catalogue of Microorganisms (GCM) 10K type strain sequencing project: providing services to taxonomists for standard genome sequencing and annotation.</title>
        <authorList>
            <consortium name="The Broad Institute Genomics Platform"/>
            <consortium name="The Broad Institute Genome Sequencing Center for Infectious Disease"/>
            <person name="Wu L."/>
            <person name="Ma J."/>
        </authorList>
    </citation>
    <scope>NUCLEOTIDE SEQUENCE [LARGE SCALE GENOMIC DNA]</scope>
    <source>
        <strain evidence="10">JCM 18285</strain>
    </source>
</reference>
<feature type="transmembrane region" description="Helical" evidence="8">
    <location>
        <begin position="171"/>
        <end position="193"/>
    </location>
</feature>
<evidence type="ECO:0000256" key="6">
    <source>
        <dbReference type="ARBA" id="ARBA00022989"/>
    </source>
</evidence>
<keyword evidence="3 8" id="KW-0812">Transmembrane</keyword>
<evidence type="ECO:0000256" key="2">
    <source>
        <dbReference type="ARBA" id="ARBA00022448"/>
    </source>
</evidence>
<dbReference type="InterPro" id="IPR003667">
    <property type="entry name" value="NqrDE/RnfAE"/>
</dbReference>
<dbReference type="EMBL" id="BAABJJ010000027">
    <property type="protein sequence ID" value="GAA4945008.1"/>
    <property type="molecule type" value="Genomic_DNA"/>
</dbReference>
<dbReference type="InterPro" id="IPR010968">
    <property type="entry name" value="RnfE"/>
</dbReference>
<dbReference type="Proteomes" id="UP001501302">
    <property type="component" value="Unassembled WGS sequence"/>
</dbReference>
<feature type="transmembrane region" description="Helical" evidence="8">
    <location>
        <begin position="74"/>
        <end position="94"/>
    </location>
</feature>
<evidence type="ECO:0000256" key="7">
    <source>
        <dbReference type="ARBA" id="ARBA00023136"/>
    </source>
</evidence>
<feature type="transmembrane region" description="Helical" evidence="8">
    <location>
        <begin position="45"/>
        <end position="62"/>
    </location>
</feature>
<dbReference type="NCBIfam" id="TIGR01948">
    <property type="entry name" value="rnfE"/>
    <property type="match status" value="1"/>
</dbReference>
<evidence type="ECO:0000256" key="4">
    <source>
        <dbReference type="ARBA" id="ARBA00022967"/>
    </source>
</evidence>
<evidence type="ECO:0000256" key="5">
    <source>
        <dbReference type="ARBA" id="ARBA00022982"/>
    </source>
</evidence>
<keyword evidence="6 8" id="KW-1133">Transmembrane helix</keyword>
<comment type="caution">
    <text evidence="9">The sequence shown here is derived from an EMBL/GenBank/DDBJ whole genome shotgun (WGS) entry which is preliminary data.</text>
</comment>
<evidence type="ECO:0000256" key="8">
    <source>
        <dbReference type="HAMAP-Rule" id="MF_00478"/>
    </source>
</evidence>
<dbReference type="PIRSF" id="PIRSF006102">
    <property type="entry name" value="NQR_DE"/>
    <property type="match status" value="1"/>
</dbReference>
<dbReference type="NCBIfam" id="NF009070">
    <property type="entry name" value="PRK12405.1"/>
    <property type="match status" value="1"/>
</dbReference>
<feature type="transmembrane region" description="Helical" evidence="8">
    <location>
        <begin position="100"/>
        <end position="118"/>
    </location>
</feature>
<keyword evidence="7 8" id="KW-0472">Membrane</keyword>
<sequence length="201" mass="21717">MAENIDQKQNFLKGIIKENPVFVMLLGMCPTLGVTSSAFNGLGMGVATLFVLLMSNIVVSLVKSQIPNKVRIPAFIIIIASFVTIVEMVLEAFIPFLYEQLGIFIPLIVVNCLILGRAEAFASKKSLISAILDALGMGLGFVLALTILGAVREILGSGSLFEFKFVSENANTFILFILPPGAFIALAYLSLIFNKLQTKTP</sequence>
<keyword evidence="5 8" id="KW-0249">Electron transport</keyword>
<dbReference type="Pfam" id="PF02508">
    <property type="entry name" value="Rnf-Nqr"/>
    <property type="match status" value="1"/>
</dbReference>
<keyword evidence="2 8" id="KW-0813">Transport</keyword>
<comment type="similarity">
    <text evidence="8">Belongs to the NqrDE/RnfAE family.</text>
</comment>
<keyword evidence="4 8" id="KW-1278">Translocase</keyword>
<evidence type="ECO:0000256" key="3">
    <source>
        <dbReference type="ARBA" id="ARBA00022692"/>
    </source>
</evidence>
<dbReference type="EC" id="7.-.-.-" evidence="8"/>
<gene>
    <name evidence="8" type="primary">rnfE</name>
    <name evidence="9" type="ORF">GCM10023314_17600</name>
</gene>
<feature type="transmembrane region" description="Helical" evidence="8">
    <location>
        <begin position="21"/>
        <end position="39"/>
    </location>
</feature>
<feature type="transmembrane region" description="Helical" evidence="8">
    <location>
        <begin position="130"/>
        <end position="151"/>
    </location>
</feature>
<dbReference type="HAMAP" id="MF_00478">
    <property type="entry name" value="RsxE_RnfE"/>
    <property type="match status" value="1"/>
</dbReference>
<name>A0ABP9GKM9_9FLAO</name>
<comment type="subcellular location">
    <subcellularLocation>
        <location evidence="8">Cell membrane</location>
        <topology evidence="8">Multi-pass membrane protein</topology>
    </subcellularLocation>
    <subcellularLocation>
        <location evidence="1">Endomembrane system</location>
        <topology evidence="1">Multi-pass membrane protein</topology>
    </subcellularLocation>
</comment>
<proteinExistence type="inferred from homology"/>
<accession>A0ABP9GKM9</accession>
<evidence type="ECO:0000256" key="1">
    <source>
        <dbReference type="ARBA" id="ARBA00004127"/>
    </source>
</evidence>
<organism evidence="9 10">
    <name type="scientific">Algibacter agarivorans</name>
    <dbReference type="NCBI Taxonomy" id="1109741"/>
    <lineage>
        <taxon>Bacteria</taxon>
        <taxon>Pseudomonadati</taxon>
        <taxon>Bacteroidota</taxon>
        <taxon>Flavobacteriia</taxon>
        <taxon>Flavobacteriales</taxon>
        <taxon>Flavobacteriaceae</taxon>
        <taxon>Algibacter</taxon>
    </lineage>
</organism>
<dbReference type="PANTHER" id="PTHR30586:SF0">
    <property type="entry name" value="ION-TRANSLOCATING OXIDOREDUCTASE COMPLEX SUBUNIT E"/>
    <property type="match status" value="1"/>
</dbReference>
<dbReference type="PANTHER" id="PTHR30586">
    <property type="entry name" value="ELECTRON TRANSPORT COMPLEX PROTEIN RNFE"/>
    <property type="match status" value="1"/>
</dbReference>
<evidence type="ECO:0000313" key="10">
    <source>
        <dbReference type="Proteomes" id="UP001501302"/>
    </source>
</evidence>